<accession>A0A7Y9S2K9</accession>
<evidence type="ECO:0000256" key="2">
    <source>
        <dbReference type="ARBA" id="ARBA00022723"/>
    </source>
</evidence>
<organism evidence="5 6">
    <name type="scientific">Nocardioides daedukensis</name>
    <dbReference type="NCBI Taxonomy" id="634462"/>
    <lineage>
        <taxon>Bacteria</taxon>
        <taxon>Bacillati</taxon>
        <taxon>Actinomycetota</taxon>
        <taxon>Actinomycetes</taxon>
        <taxon>Propionibacteriales</taxon>
        <taxon>Nocardioidaceae</taxon>
        <taxon>Nocardioides</taxon>
    </lineage>
</organism>
<dbReference type="Pfam" id="PF02746">
    <property type="entry name" value="MR_MLE_N"/>
    <property type="match status" value="1"/>
</dbReference>
<evidence type="ECO:0000256" key="3">
    <source>
        <dbReference type="ARBA" id="ARBA00022842"/>
    </source>
</evidence>
<evidence type="ECO:0000256" key="1">
    <source>
        <dbReference type="ARBA" id="ARBA00001946"/>
    </source>
</evidence>
<sequence>MRITEVETYLVRPDGYSFKWGEKQPVVPIALTFIRVKTDVGVEGHATAWLPGSHSEVGEMVELFFRHNLIGRDPLDREAIWQEMTATINNTMGTKATSAVDTALWDLAAKAADLPLYKYLGGHQDSKPAYASTTHYNDIESYLRLADESIALGYQAYKLHPFGVPDKDIDLVRAVREHVGPDIRLMIDPVNHYDFNGAMRVGRVLDELDFYWYEAPIRDEDIAGLRRLTAELSTPIAAGESLVRGIWDYANLLRNDAGDIIRTIGDAMGGITGLRKVGAMCEAFNRQIETHSYGPTLVQAAHLHFMLSAPNSEYYEQAVPGGMLDFGMKDVITVGPDGRVQAPTKPGLGYEVDWDAVDNATEVHKTWN</sequence>
<dbReference type="InterPro" id="IPR046945">
    <property type="entry name" value="RHMD-like"/>
</dbReference>
<dbReference type="SUPFAM" id="SSF54826">
    <property type="entry name" value="Enolase N-terminal domain-like"/>
    <property type="match status" value="1"/>
</dbReference>
<evidence type="ECO:0000313" key="5">
    <source>
        <dbReference type="EMBL" id="NYG59854.1"/>
    </source>
</evidence>
<dbReference type="SUPFAM" id="SSF51604">
    <property type="entry name" value="Enolase C-terminal domain-like"/>
    <property type="match status" value="1"/>
</dbReference>
<comment type="cofactor">
    <cofactor evidence="1">
        <name>Mg(2+)</name>
        <dbReference type="ChEBI" id="CHEBI:18420"/>
    </cofactor>
</comment>
<dbReference type="AlphaFoldDB" id="A0A7Y9S2K9"/>
<dbReference type="Proteomes" id="UP000540656">
    <property type="component" value="Unassembled WGS sequence"/>
</dbReference>
<dbReference type="GO" id="GO:0016052">
    <property type="term" value="P:carbohydrate catabolic process"/>
    <property type="evidence" value="ECO:0007669"/>
    <property type="project" value="TreeGrafter"/>
</dbReference>
<dbReference type="GO" id="GO:0000287">
    <property type="term" value="F:magnesium ion binding"/>
    <property type="evidence" value="ECO:0007669"/>
    <property type="project" value="TreeGrafter"/>
</dbReference>
<dbReference type="InterPro" id="IPR013341">
    <property type="entry name" value="Mandelate_racemase_N_dom"/>
</dbReference>
<dbReference type="PANTHER" id="PTHR13794:SF58">
    <property type="entry name" value="MITOCHONDRIAL ENOLASE SUPERFAMILY MEMBER 1"/>
    <property type="match status" value="1"/>
</dbReference>
<name>A0A7Y9S2K9_9ACTN</name>
<dbReference type="InterPro" id="IPR013342">
    <property type="entry name" value="Mandelate_racemase_C"/>
</dbReference>
<dbReference type="GO" id="GO:0016836">
    <property type="term" value="F:hydro-lyase activity"/>
    <property type="evidence" value="ECO:0007669"/>
    <property type="project" value="TreeGrafter"/>
</dbReference>
<dbReference type="CDD" id="cd03316">
    <property type="entry name" value="MR_like"/>
    <property type="match status" value="1"/>
</dbReference>
<dbReference type="Pfam" id="PF13378">
    <property type="entry name" value="MR_MLE_C"/>
    <property type="match status" value="1"/>
</dbReference>
<proteinExistence type="predicted"/>
<comment type="caution">
    <text evidence="5">The sequence shown here is derived from an EMBL/GenBank/DDBJ whole genome shotgun (WGS) entry which is preliminary data.</text>
</comment>
<keyword evidence="6" id="KW-1185">Reference proteome</keyword>
<dbReference type="InterPro" id="IPR036849">
    <property type="entry name" value="Enolase-like_C_sf"/>
</dbReference>
<dbReference type="SMART" id="SM00922">
    <property type="entry name" value="MR_MLE"/>
    <property type="match status" value="1"/>
</dbReference>
<dbReference type="InterPro" id="IPR029017">
    <property type="entry name" value="Enolase-like_N"/>
</dbReference>
<keyword evidence="2" id="KW-0479">Metal-binding</keyword>
<dbReference type="SFLD" id="SFLDS00001">
    <property type="entry name" value="Enolase"/>
    <property type="match status" value="1"/>
</dbReference>
<protein>
    <submittedName>
        <fullName evidence="5">L-alanine-DL-glutamate epimerase-like enolase superfamily enzyme</fullName>
    </submittedName>
</protein>
<reference evidence="5 6" key="1">
    <citation type="submission" date="2020-07" db="EMBL/GenBank/DDBJ databases">
        <title>Sequencing the genomes of 1000 actinobacteria strains.</title>
        <authorList>
            <person name="Klenk H.-P."/>
        </authorList>
    </citation>
    <scope>NUCLEOTIDE SEQUENCE [LARGE SCALE GENOMIC DNA]</scope>
    <source>
        <strain evidence="5 6">DSM 23819</strain>
    </source>
</reference>
<feature type="domain" description="Mandelate racemase/muconate lactonizing enzyme C-terminal" evidence="4">
    <location>
        <begin position="139"/>
        <end position="235"/>
    </location>
</feature>
<dbReference type="EMBL" id="JACCAA010000001">
    <property type="protein sequence ID" value="NYG59854.1"/>
    <property type="molecule type" value="Genomic_DNA"/>
</dbReference>
<evidence type="ECO:0000259" key="4">
    <source>
        <dbReference type="SMART" id="SM00922"/>
    </source>
</evidence>
<evidence type="ECO:0000313" key="6">
    <source>
        <dbReference type="Proteomes" id="UP000540656"/>
    </source>
</evidence>
<dbReference type="RefSeq" id="WP_179502861.1">
    <property type="nucleotide sequence ID" value="NZ_JACCAA010000001.1"/>
</dbReference>
<keyword evidence="3" id="KW-0460">Magnesium</keyword>
<dbReference type="InterPro" id="IPR029065">
    <property type="entry name" value="Enolase_C-like"/>
</dbReference>
<dbReference type="Gene3D" id="3.30.390.10">
    <property type="entry name" value="Enolase-like, N-terminal domain"/>
    <property type="match status" value="1"/>
</dbReference>
<dbReference type="Gene3D" id="3.20.20.120">
    <property type="entry name" value="Enolase-like C-terminal domain"/>
    <property type="match status" value="1"/>
</dbReference>
<dbReference type="PANTHER" id="PTHR13794">
    <property type="entry name" value="ENOLASE SUPERFAMILY, MANDELATE RACEMASE"/>
    <property type="match status" value="1"/>
</dbReference>
<gene>
    <name evidence="5" type="ORF">BJ980_002777</name>
</gene>